<feature type="compositionally biased region" description="Basic and acidic residues" evidence="6">
    <location>
        <begin position="704"/>
        <end position="722"/>
    </location>
</feature>
<evidence type="ECO:0000256" key="3">
    <source>
        <dbReference type="ARBA" id="ARBA00022771"/>
    </source>
</evidence>
<dbReference type="PROSITE" id="PS50103">
    <property type="entry name" value="ZF_C3H1"/>
    <property type="match status" value="3"/>
</dbReference>
<evidence type="ECO:0000256" key="6">
    <source>
        <dbReference type="SAM" id="MobiDB-lite"/>
    </source>
</evidence>
<keyword evidence="2" id="KW-0677">Repeat</keyword>
<dbReference type="GO" id="GO:0003729">
    <property type="term" value="F:mRNA binding"/>
    <property type="evidence" value="ECO:0007669"/>
    <property type="project" value="InterPro"/>
</dbReference>
<dbReference type="PANTHER" id="PTHR12547">
    <property type="entry name" value="CCCH ZINC FINGER/TIS11-RELATED"/>
    <property type="match status" value="1"/>
</dbReference>
<feature type="domain" description="C3H1-type" evidence="8">
    <location>
        <begin position="1126"/>
        <end position="1152"/>
    </location>
</feature>
<protein>
    <recommendedName>
        <fullName evidence="8">C3H1-type domain-containing protein</fullName>
    </recommendedName>
</protein>
<feature type="zinc finger region" description="C3H1-type" evidence="5">
    <location>
        <begin position="1091"/>
        <end position="1118"/>
    </location>
</feature>
<keyword evidence="1 5" id="KW-0479">Metal-binding</keyword>
<dbReference type="InterPro" id="IPR045877">
    <property type="entry name" value="ZFP36-like"/>
</dbReference>
<feature type="compositionally biased region" description="Low complexity" evidence="6">
    <location>
        <begin position="537"/>
        <end position="550"/>
    </location>
</feature>
<dbReference type="EMBL" id="CAUJNA010000788">
    <property type="protein sequence ID" value="CAJ1381209.1"/>
    <property type="molecule type" value="Genomic_DNA"/>
</dbReference>
<accession>A0AA36MUW6</accession>
<evidence type="ECO:0000313" key="10">
    <source>
        <dbReference type="Proteomes" id="UP001178507"/>
    </source>
</evidence>
<dbReference type="GO" id="GO:0008270">
    <property type="term" value="F:zinc ion binding"/>
    <property type="evidence" value="ECO:0007669"/>
    <property type="project" value="UniProtKB-KW"/>
</dbReference>
<evidence type="ECO:0000256" key="1">
    <source>
        <dbReference type="ARBA" id="ARBA00022723"/>
    </source>
</evidence>
<keyword evidence="7" id="KW-0472">Membrane</keyword>
<feature type="region of interest" description="Disordered" evidence="6">
    <location>
        <begin position="509"/>
        <end position="639"/>
    </location>
</feature>
<feature type="zinc finger region" description="C3H1-type" evidence="5">
    <location>
        <begin position="1126"/>
        <end position="1152"/>
    </location>
</feature>
<feature type="domain" description="C3H1-type" evidence="8">
    <location>
        <begin position="1091"/>
        <end position="1118"/>
    </location>
</feature>
<feature type="compositionally biased region" description="Basic residues" evidence="6">
    <location>
        <begin position="584"/>
        <end position="596"/>
    </location>
</feature>
<feature type="region of interest" description="Disordered" evidence="6">
    <location>
        <begin position="657"/>
        <end position="891"/>
    </location>
</feature>
<dbReference type="SMART" id="SM00356">
    <property type="entry name" value="ZnF_C3H1"/>
    <property type="match status" value="3"/>
</dbReference>
<dbReference type="InterPro" id="IPR036855">
    <property type="entry name" value="Znf_CCCH_sf"/>
</dbReference>
<feature type="compositionally biased region" description="Basic and acidic residues" evidence="6">
    <location>
        <begin position="564"/>
        <end position="583"/>
    </location>
</feature>
<keyword evidence="7" id="KW-1133">Transmembrane helix</keyword>
<proteinExistence type="predicted"/>
<feature type="region of interest" description="Disordered" evidence="6">
    <location>
        <begin position="1234"/>
        <end position="1256"/>
    </location>
</feature>
<keyword evidence="4 5" id="KW-0862">Zinc</keyword>
<feature type="zinc finger region" description="C3H1-type" evidence="5">
    <location>
        <begin position="1161"/>
        <end position="1187"/>
    </location>
</feature>
<evidence type="ECO:0000256" key="4">
    <source>
        <dbReference type="ARBA" id="ARBA00022833"/>
    </source>
</evidence>
<evidence type="ECO:0000259" key="8">
    <source>
        <dbReference type="PROSITE" id="PS50103"/>
    </source>
</evidence>
<dbReference type="Gene3D" id="3.30.1370.210">
    <property type="match status" value="1"/>
</dbReference>
<dbReference type="Proteomes" id="UP001178507">
    <property type="component" value="Unassembled WGS sequence"/>
</dbReference>
<feature type="compositionally biased region" description="Acidic residues" evidence="6">
    <location>
        <begin position="676"/>
        <end position="700"/>
    </location>
</feature>
<reference evidence="9" key="1">
    <citation type="submission" date="2023-08" db="EMBL/GenBank/DDBJ databases">
        <authorList>
            <person name="Chen Y."/>
            <person name="Shah S."/>
            <person name="Dougan E. K."/>
            <person name="Thang M."/>
            <person name="Chan C."/>
        </authorList>
    </citation>
    <scope>NUCLEOTIDE SEQUENCE</scope>
</reference>
<feature type="transmembrane region" description="Helical" evidence="7">
    <location>
        <begin position="21"/>
        <end position="41"/>
    </location>
</feature>
<comment type="caution">
    <text evidence="9">The sequence shown here is derived from an EMBL/GenBank/DDBJ whole genome shotgun (WGS) entry which is preliminary data.</text>
</comment>
<feature type="compositionally biased region" description="Basic and acidic residues" evidence="6">
    <location>
        <begin position="815"/>
        <end position="836"/>
    </location>
</feature>
<evidence type="ECO:0000313" key="9">
    <source>
        <dbReference type="EMBL" id="CAJ1381209.1"/>
    </source>
</evidence>
<feature type="region of interest" description="Disordered" evidence="6">
    <location>
        <begin position="437"/>
        <end position="492"/>
    </location>
</feature>
<evidence type="ECO:0000256" key="5">
    <source>
        <dbReference type="PROSITE-ProRule" id="PRU00723"/>
    </source>
</evidence>
<dbReference type="InterPro" id="IPR000571">
    <property type="entry name" value="Znf_CCCH"/>
</dbReference>
<dbReference type="Gene3D" id="4.10.1000.10">
    <property type="entry name" value="Zinc finger, CCCH-type"/>
    <property type="match status" value="1"/>
</dbReference>
<dbReference type="PANTHER" id="PTHR12547:SF18">
    <property type="entry name" value="PROTEIN TIS11"/>
    <property type="match status" value="1"/>
</dbReference>
<dbReference type="SUPFAM" id="SSF90229">
    <property type="entry name" value="CCCH zinc finger"/>
    <property type="match status" value="2"/>
</dbReference>
<dbReference type="Pfam" id="PF00642">
    <property type="entry name" value="zf-CCCH"/>
    <property type="match status" value="1"/>
</dbReference>
<feature type="compositionally biased region" description="Acidic residues" evidence="6">
    <location>
        <begin position="724"/>
        <end position="736"/>
    </location>
</feature>
<feature type="compositionally biased region" description="Basic and acidic residues" evidence="6">
    <location>
        <begin position="437"/>
        <end position="456"/>
    </location>
</feature>
<sequence>MTRKSAAESNGSHGDHWSTQWVCSLSVVMFVVAFGLSGQVLPRFMTSQCTSEQGMCTPGGCTCPFPLMKRDLVTQDAQACSQCVEEFCPAVPEGDTACSSTACECEDPSWPRIDIGTEQKPCLQCVHPHVDMTLRGDHGDCLELSDSLQPRGPNGTCTVFRFNGAAMLAKPSNSCLTWADESWQVVQCRGTPDSSAKFTQRSRGEEDSKNVYCTGRGKQCLHSVEYMCTTDPSQCSTEQCRCEDPTHVRKALQTINRSTCYLCAPPLPTCSSSPACSPGPCECKPGFFKARQADDCFSCQPGSAPSLTGFSSLLSFISAAATFLCCVALGVAVGCAIRRFIVGDAAPNLRRRRRGAQPPRTWSERWALHLEDAAQAAYDHVSCWKPLRRVSSAVCKGLDACDEALEPVYVVLEAALDKAQNALGAISPKFNEILGKADEAKRPLRAKRDPRKENRGPRGARPSQEAAQAEKETGDLAWDPISMSMSSEAPGSVTVPKEWMNFIVPGLSARQSARPRSDSPPPTSAVQRLRQRREAKAQAAAEKAAAQAAAPMTEAPVDESWIDAMEREEAKEREAKERAAAQRRERKQAAKARRAKGSAEGSAQETERSGAEEGVSTHTGKQVLFGQESASGEKQQSDRLFSEAIHGMFLLATSDAGHAEKASSVREVAKKQTAEAEAEEAEAEEEDEAEEEAEVEEEVAAEIRPCKEDIIDVKSVDLKAGNEDLLDDDVAEDNDDGWTRSTPSKSRGSGKRRGQEKASPDRRESGHILSEQEPAAEPDPQQDPEPSETQECEVEPQQVEPSLSKRQKQRLRQRQGQDKKSEAPARKASKEAESAKQPKAGPTPTASTSDARKEPKAPKASNAKADADVKADVTASQVQEDSEEPKALVRNFADVVAGRPARPPREEEDDFEEEMLGFSSFTADAPDFVPMAYQAMTASAYSYAMGSRRPRRRRGRKEAEDSQALPLTTVVITEIPDYDAQSLRLQLEGWGLPYNFFYMPAERQEEYGQCAVVNFVDPSCVMICQQLFQQLGEGSVNFFPVQGLENNVSYWTSMGVTEDTVSGPVVIPEAAQWFDPSMLSSKFSPQIREQFHKTKMCVFNKKQKCSMGAQCPFAHSEEELQKAPDLTKTKLCYNFFRRKCNDSKCKFAHGYGELRATDTVFKTELCRWWANGSCKAGDSCRYAHGIEELRTLAYPNPGMFGADFDLSQLSQADFGFDGYGYDLADFQMPDMPDVTNASADASADADDGGAGIATPTSEDNIHEMLQERSATGSDAEISEALDFGMPGVPAPGVGVLTRQRTAPPSVAVSKDDDVILRIKGTFMEAVRIDEELQHVSMHRSWSDGDLAQLLEAMDSDSD</sequence>
<feature type="domain" description="C3H1-type" evidence="8">
    <location>
        <begin position="1161"/>
        <end position="1187"/>
    </location>
</feature>
<gene>
    <name evidence="9" type="ORF">EVOR1521_LOCUS8968</name>
</gene>
<name>A0AA36MUW6_9DINO</name>
<keyword evidence="7" id="KW-0812">Transmembrane</keyword>
<feature type="compositionally biased region" description="Acidic residues" evidence="6">
    <location>
        <begin position="774"/>
        <end position="794"/>
    </location>
</feature>
<evidence type="ECO:0000256" key="7">
    <source>
        <dbReference type="SAM" id="Phobius"/>
    </source>
</evidence>
<feature type="compositionally biased region" description="Basic and acidic residues" evidence="6">
    <location>
        <begin position="657"/>
        <end position="674"/>
    </location>
</feature>
<evidence type="ECO:0000256" key="2">
    <source>
        <dbReference type="ARBA" id="ARBA00022737"/>
    </source>
</evidence>
<feature type="compositionally biased region" description="Basic and acidic residues" evidence="6">
    <location>
        <begin position="753"/>
        <end position="766"/>
    </location>
</feature>
<organism evidence="9 10">
    <name type="scientific">Effrenium voratum</name>
    <dbReference type="NCBI Taxonomy" id="2562239"/>
    <lineage>
        <taxon>Eukaryota</taxon>
        <taxon>Sar</taxon>
        <taxon>Alveolata</taxon>
        <taxon>Dinophyceae</taxon>
        <taxon>Suessiales</taxon>
        <taxon>Symbiodiniaceae</taxon>
        <taxon>Effrenium</taxon>
    </lineage>
</organism>
<keyword evidence="3 5" id="KW-0863">Zinc-finger</keyword>
<keyword evidence="10" id="KW-1185">Reference proteome</keyword>